<protein>
    <recommendedName>
        <fullName evidence="1">Pseudouridine synthase RsuA/RluA-like domain-containing protein</fullName>
    </recommendedName>
</protein>
<name>A0A0G4EXS7_VITBC</name>
<dbReference type="Pfam" id="PF00849">
    <property type="entry name" value="PseudoU_synth_2"/>
    <property type="match status" value="1"/>
</dbReference>
<dbReference type="CDD" id="cd02869">
    <property type="entry name" value="PseudoU_synth_RluA_like"/>
    <property type="match status" value="1"/>
</dbReference>
<dbReference type="Gene3D" id="3.30.2350.10">
    <property type="entry name" value="Pseudouridine synthase"/>
    <property type="match status" value="1"/>
</dbReference>
<keyword evidence="3" id="KW-1185">Reference proteome</keyword>
<dbReference type="STRING" id="1169540.A0A0G4EXS7"/>
<dbReference type="GO" id="GO:0000455">
    <property type="term" value="P:enzyme-directed rRNA pseudouridine synthesis"/>
    <property type="evidence" value="ECO:0007669"/>
    <property type="project" value="TreeGrafter"/>
</dbReference>
<dbReference type="GO" id="GO:0160141">
    <property type="term" value="F:23S rRNA pseudouridine(955/2504/2580) synthase activity"/>
    <property type="evidence" value="ECO:0007669"/>
    <property type="project" value="UniProtKB-EC"/>
</dbReference>
<evidence type="ECO:0000313" key="3">
    <source>
        <dbReference type="Proteomes" id="UP000041254"/>
    </source>
</evidence>
<dbReference type="AlphaFoldDB" id="A0A0G4EXS7"/>
<feature type="domain" description="Pseudouridine synthase RsuA/RluA-like" evidence="1">
    <location>
        <begin position="915"/>
        <end position="1052"/>
    </location>
</feature>
<dbReference type="InterPro" id="IPR006224">
    <property type="entry name" value="PsdUridine_synth_RluA-like_CS"/>
</dbReference>
<dbReference type="Proteomes" id="UP000041254">
    <property type="component" value="Unassembled WGS sequence"/>
</dbReference>
<dbReference type="VEuPathDB" id="CryptoDB:Vbra_13975"/>
<dbReference type="InterPro" id="IPR006145">
    <property type="entry name" value="PsdUridine_synth_RsuA/RluA"/>
</dbReference>
<dbReference type="InParanoid" id="A0A0G4EXS7"/>
<organism evidence="2 3">
    <name type="scientific">Vitrella brassicaformis (strain CCMP3155)</name>
    <dbReference type="NCBI Taxonomy" id="1169540"/>
    <lineage>
        <taxon>Eukaryota</taxon>
        <taxon>Sar</taxon>
        <taxon>Alveolata</taxon>
        <taxon>Colpodellida</taxon>
        <taxon>Vitrellaceae</taxon>
        <taxon>Vitrella</taxon>
    </lineage>
</organism>
<dbReference type="InterPro" id="IPR020103">
    <property type="entry name" value="PsdUridine_synth_cat_dom_sf"/>
</dbReference>
<reference evidence="2 3" key="1">
    <citation type="submission" date="2014-11" db="EMBL/GenBank/DDBJ databases">
        <authorList>
            <person name="Zhu J."/>
            <person name="Qi W."/>
            <person name="Song R."/>
        </authorList>
    </citation>
    <scope>NUCLEOTIDE SEQUENCE [LARGE SCALE GENOMIC DNA]</scope>
</reference>
<evidence type="ECO:0000313" key="2">
    <source>
        <dbReference type="EMBL" id="CEM03623.1"/>
    </source>
</evidence>
<accession>A0A0G4EXS7</accession>
<proteinExistence type="predicted"/>
<dbReference type="SUPFAM" id="SSF55120">
    <property type="entry name" value="Pseudouridine synthase"/>
    <property type="match status" value="1"/>
</dbReference>
<dbReference type="OrthoDB" id="421232at2759"/>
<dbReference type="OMA" id="SECEAPM"/>
<gene>
    <name evidence="2" type="ORF">Vbra_13975</name>
</gene>
<dbReference type="PROSITE" id="PS01129">
    <property type="entry name" value="PSI_RLU"/>
    <property type="match status" value="1"/>
</dbReference>
<dbReference type="PANTHER" id="PTHR21600:SF92">
    <property type="entry name" value="RIBOSOMAL LARGE SUBUNIT PSEUDOURIDINE SYNTHASE C"/>
    <property type="match status" value="1"/>
</dbReference>
<evidence type="ECO:0000259" key="1">
    <source>
        <dbReference type="Pfam" id="PF00849"/>
    </source>
</evidence>
<dbReference type="PANTHER" id="PTHR21600">
    <property type="entry name" value="MITOCHONDRIAL RNA PSEUDOURIDINE SYNTHASE"/>
    <property type="match status" value="1"/>
</dbReference>
<dbReference type="InterPro" id="IPR050188">
    <property type="entry name" value="RluA_PseudoU_synthase"/>
</dbReference>
<sequence length="1118" mass="121700">MNQILSGAVNHYQHCHAAHAASISRAASALNRLVTLAQEQSRDDEADSNADLATLLSSLSASVAHLSTNTNEDPAAVRGPLIRCLWALARLQGSSLMPSRDEWAPRVIPLTAAIVERLQSTAEVSSASWDGRDVANLVWSMGRVAQWGRLDSAVKSWAIERAADACRQSLSPSLNMKPLDVSNVMVGIAKLSPSAPGDADRLDGLYSSLSAFVPRMCADDVFNEVQLTDLAWSLARLQACVCGGEGGREVCEAVMAACERRLGEFGTKRLVTLMWSFAHSQHPVPASLIAALQAAANRHAPSMAPRSLSNALWAMARLVDASISPPSPSAIAEWLEGMFPDDSACSRVGNLQDRANTMWALGALGSKIAAASAGNLHTFNHQMMLNLLWGYASLGYAYRHDGDDAVSRLYVEGAGEATMRIRGERNECRARGRGWGDPNSKDNVTMVWTLAKAGLVHEEYLDALEAFLMAPDPHKNAATRLEGYDTKSLVGLATGCVRMRQQGAPAPHPLVDALATVLLPRVAATHPTDLSKLVGTYGPLPPTHRTEALLSGIAQHLLEKHGDVLPRCNAFDLVTLPSAYVRASYGEAVMMERESEDEQDGLSVGGFRLVASQLLCAVDEHILNERSLDEFDPMDISTLAWTHSALNVSNPSLFTELTSWITPHLPCLPPTDLAILLHSFAALSFSSPTFFARTAELLHTHITQHRAALPVHKLVGVAWSVAASECEAPMLLDRIEEIVLGGDGDGDGRVVDSLDGSSVSRLAWAYGRAGRLSEDLWKALKDNVMRRAGPVLESGTNVTTRHYTASSPPISSSLSSVQPLTDSSLCGCPALVDMTGEEERRAKDVPRILYESPECWVVYKPPHWSVLPSGLMRNIDSGREGEGMDQPKEMVASSDIQPLHVFLGHVWGSSCDVLLDGRYQHGIAHRLDSETSGALLVAKSPAMWMYLRLLFDAQQVGKEYVCLTHGRVPPGIQWATERLKTEQGPDHLITSVRDDGRVAATEFECLGHFHRQPSENDAQGSPEGDGAVDTMSLVRVKLHTGRTHQIRVHLAHKGFPLVGDAKYGRKDNGQTGDRVWCPRMFLHFHSLRFRDTQDRRVEVTCPLPDDLREVLRTLTPVQ</sequence>
<dbReference type="GO" id="GO:0003723">
    <property type="term" value="F:RNA binding"/>
    <property type="evidence" value="ECO:0007669"/>
    <property type="project" value="InterPro"/>
</dbReference>
<dbReference type="EMBL" id="CDMY01000346">
    <property type="protein sequence ID" value="CEM03623.1"/>
    <property type="molecule type" value="Genomic_DNA"/>
</dbReference>